<keyword evidence="2" id="KW-0808">Transferase</keyword>
<dbReference type="PANTHER" id="PTHR18919">
    <property type="entry name" value="ACETYL-COA C-ACYLTRANSFERASE"/>
    <property type="match status" value="1"/>
</dbReference>
<dbReference type="GO" id="GO:0008299">
    <property type="term" value="P:isoprenoid biosynthetic process"/>
    <property type="evidence" value="ECO:0007669"/>
    <property type="project" value="UniProtKB-KW"/>
</dbReference>
<evidence type="ECO:0000313" key="6">
    <source>
        <dbReference type="EMBL" id="MFC6755184.1"/>
    </source>
</evidence>
<accession>A0ABD5SE29</accession>
<dbReference type="GO" id="GO:0016746">
    <property type="term" value="F:acyltransferase activity"/>
    <property type="evidence" value="ECO:0007669"/>
    <property type="project" value="UniProtKB-KW"/>
</dbReference>
<dbReference type="PANTHER" id="PTHR18919:SF107">
    <property type="entry name" value="ACETYL-COA ACETYLTRANSFERASE, CYTOSOLIC"/>
    <property type="match status" value="1"/>
</dbReference>
<dbReference type="Pfam" id="PF00108">
    <property type="entry name" value="Thiolase_N"/>
    <property type="match status" value="1"/>
</dbReference>
<organism evidence="6 7">
    <name type="scientific">Halorubrum tibetense</name>
    <dbReference type="NCBI Taxonomy" id="175631"/>
    <lineage>
        <taxon>Archaea</taxon>
        <taxon>Methanobacteriati</taxon>
        <taxon>Methanobacteriota</taxon>
        <taxon>Stenosarchaea group</taxon>
        <taxon>Halobacteria</taxon>
        <taxon>Halobacteriales</taxon>
        <taxon>Haloferacaceae</taxon>
        <taxon>Halorubrum</taxon>
    </lineage>
</organism>
<keyword evidence="3" id="KW-0414">Isoprene biosynthesis</keyword>
<protein>
    <submittedName>
        <fullName evidence="6">Acetyl-CoA C-acyltransferase</fullName>
    </submittedName>
</protein>
<feature type="domain" description="Thiolase N-terminal" evidence="5">
    <location>
        <begin position="6"/>
        <end position="59"/>
    </location>
</feature>
<dbReference type="SUPFAM" id="SSF53901">
    <property type="entry name" value="Thiolase-like"/>
    <property type="match status" value="1"/>
</dbReference>
<comment type="caution">
    <text evidence="6">The sequence shown here is derived from an EMBL/GenBank/DDBJ whole genome shotgun (WGS) entry which is preliminary data.</text>
</comment>
<evidence type="ECO:0000256" key="4">
    <source>
        <dbReference type="ARBA" id="ARBA00023315"/>
    </source>
</evidence>
<evidence type="ECO:0000259" key="5">
    <source>
        <dbReference type="Pfam" id="PF00108"/>
    </source>
</evidence>
<dbReference type="Gene3D" id="3.40.47.10">
    <property type="match status" value="1"/>
</dbReference>
<evidence type="ECO:0000313" key="7">
    <source>
        <dbReference type="Proteomes" id="UP001596442"/>
    </source>
</evidence>
<comment type="similarity">
    <text evidence="1">Belongs to the thiolase-like superfamily. Thiolase family.</text>
</comment>
<proteinExistence type="inferred from homology"/>
<keyword evidence="7" id="KW-1185">Reference proteome</keyword>
<dbReference type="EMBL" id="JBHSWW010000598">
    <property type="protein sequence ID" value="MFC6755184.1"/>
    <property type="molecule type" value="Genomic_DNA"/>
</dbReference>
<dbReference type="InterPro" id="IPR016039">
    <property type="entry name" value="Thiolase-like"/>
</dbReference>
<dbReference type="Proteomes" id="UP001596442">
    <property type="component" value="Unassembled WGS sequence"/>
</dbReference>
<feature type="non-terminal residue" evidence="6">
    <location>
        <position position="61"/>
    </location>
</feature>
<name>A0ABD5SE29_9EURY</name>
<sequence>MSQREVVVLSGVRTAIGTFGGSLKDIAPTDLAGQVVAEAVKRAGVKPEAIGHCVIGNVTHS</sequence>
<keyword evidence="4" id="KW-0012">Acyltransferase</keyword>
<reference evidence="6 7" key="1">
    <citation type="journal article" date="2019" name="Int. J. Syst. Evol. Microbiol.">
        <title>The Global Catalogue of Microorganisms (GCM) 10K type strain sequencing project: providing services to taxonomists for standard genome sequencing and annotation.</title>
        <authorList>
            <consortium name="The Broad Institute Genomics Platform"/>
            <consortium name="The Broad Institute Genome Sequencing Center for Infectious Disease"/>
            <person name="Wu L."/>
            <person name="Ma J."/>
        </authorList>
    </citation>
    <scope>NUCLEOTIDE SEQUENCE [LARGE SCALE GENOMIC DNA]</scope>
    <source>
        <strain evidence="6 7">CGMCC 1.3239</strain>
    </source>
</reference>
<evidence type="ECO:0000256" key="3">
    <source>
        <dbReference type="ARBA" id="ARBA00023229"/>
    </source>
</evidence>
<gene>
    <name evidence="6" type="ORF">ACFQEU_17185</name>
</gene>
<dbReference type="AlphaFoldDB" id="A0ABD5SE29"/>
<evidence type="ECO:0000256" key="1">
    <source>
        <dbReference type="ARBA" id="ARBA00010982"/>
    </source>
</evidence>
<dbReference type="InterPro" id="IPR020616">
    <property type="entry name" value="Thiolase_N"/>
</dbReference>
<evidence type="ECO:0000256" key="2">
    <source>
        <dbReference type="ARBA" id="ARBA00022679"/>
    </source>
</evidence>